<name>A0ABR9CJC2_9HYPH</name>
<evidence type="ECO:0000313" key="2">
    <source>
        <dbReference type="EMBL" id="MBD8890500.1"/>
    </source>
</evidence>
<feature type="compositionally biased region" description="Polar residues" evidence="1">
    <location>
        <begin position="63"/>
        <end position="77"/>
    </location>
</feature>
<gene>
    <name evidence="2" type="ORF">IG616_02995</name>
</gene>
<organism evidence="2 3">
    <name type="scientific">Roseibium litorale</name>
    <dbReference type="NCBI Taxonomy" id="2803841"/>
    <lineage>
        <taxon>Bacteria</taxon>
        <taxon>Pseudomonadati</taxon>
        <taxon>Pseudomonadota</taxon>
        <taxon>Alphaproteobacteria</taxon>
        <taxon>Hyphomicrobiales</taxon>
        <taxon>Stappiaceae</taxon>
        <taxon>Roseibium</taxon>
    </lineage>
</organism>
<accession>A0ABR9CJC2</accession>
<comment type="caution">
    <text evidence="2">The sequence shown here is derived from an EMBL/GenBank/DDBJ whole genome shotgun (WGS) entry which is preliminary data.</text>
</comment>
<evidence type="ECO:0000313" key="3">
    <source>
        <dbReference type="Proteomes" id="UP000632063"/>
    </source>
</evidence>
<reference evidence="2 3" key="2">
    <citation type="journal article" date="2021" name="Int. J. Syst. Evol. Microbiol.">
        <title>Roseibium litorale sp. nov., isolated from a tidal flat sediment and proposal for the reclassification of Labrenzia polysiphoniae as Roseibium polysiphoniae comb. nov.</title>
        <authorList>
            <person name="Liu Y."/>
            <person name="Pei T."/>
            <person name="Du J."/>
            <person name="Chao M."/>
            <person name="Deng M.R."/>
            <person name="Zhu H."/>
        </authorList>
    </citation>
    <scope>NUCLEOTIDE SEQUENCE [LARGE SCALE GENOMIC DNA]</scope>
    <source>
        <strain evidence="2 3">4C16A</strain>
    </source>
</reference>
<evidence type="ECO:0008006" key="4">
    <source>
        <dbReference type="Google" id="ProtNLM"/>
    </source>
</evidence>
<dbReference type="EMBL" id="JACYXI010000001">
    <property type="protein sequence ID" value="MBD8890500.1"/>
    <property type="molecule type" value="Genomic_DNA"/>
</dbReference>
<proteinExistence type="predicted"/>
<sequence length="212" mass="21121">MGLSGWFGARSAPGAGDGGNSSPGETAPKTSPAGAGQAAGQVAGQAGAQAGAQAGNAARNGDQKQTAAAMSQKTAQIPGSPRAALAAKAPTPNVSALNQQVVQAVQFSNTETSNYADNVAFTPPEIMVSQTAGMAVQDAKNYMNAIMQIAVAAQAVAIKKAAEGPQPASTIKEIPFMEDIQNMVNQAVTVFGNVSTTAGTSAKTVISDLKSS</sequence>
<evidence type="ECO:0000256" key="1">
    <source>
        <dbReference type="SAM" id="MobiDB-lite"/>
    </source>
</evidence>
<reference evidence="3" key="1">
    <citation type="submission" date="2020-09" db="EMBL/GenBank/DDBJ databases">
        <title>The genome sequence of strain Labrenzia suaedae 4C16A.</title>
        <authorList>
            <person name="Liu Y."/>
        </authorList>
    </citation>
    <scope>NUCLEOTIDE SEQUENCE [LARGE SCALE GENOMIC DNA]</scope>
    <source>
        <strain evidence="3">4C16A</strain>
    </source>
</reference>
<feature type="region of interest" description="Disordered" evidence="1">
    <location>
        <begin position="1"/>
        <end position="91"/>
    </location>
</feature>
<protein>
    <recommendedName>
        <fullName evidence="4">Killing trait domain-containing protein</fullName>
    </recommendedName>
</protein>
<feature type="compositionally biased region" description="Low complexity" evidence="1">
    <location>
        <begin position="33"/>
        <end position="58"/>
    </location>
</feature>
<keyword evidence="3" id="KW-1185">Reference proteome</keyword>
<dbReference type="RefSeq" id="WP_192146222.1">
    <property type="nucleotide sequence ID" value="NZ_JACYXI010000001.1"/>
</dbReference>
<dbReference type="Proteomes" id="UP000632063">
    <property type="component" value="Unassembled WGS sequence"/>
</dbReference>